<dbReference type="RefSeq" id="WP_010744669.1">
    <property type="nucleotide sequence ID" value="NZ_ASWF01000004.1"/>
</dbReference>
<dbReference type="GO" id="GO:0005980">
    <property type="term" value="P:glycogen catabolic process"/>
    <property type="evidence" value="ECO:0007669"/>
    <property type="project" value="UniProtKB-ARBA"/>
</dbReference>
<keyword evidence="5 11" id="KW-0328">Glycosyltransferase</keyword>
<dbReference type="eggNOG" id="COG0058">
    <property type="taxonomic scope" value="Bacteria"/>
</dbReference>
<dbReference type="PIRSF" id="PIRSF000460">
    <property type="entry name" value="Pprylas_GlgP"/>
    <property type="match status" value="1"/>
</dbReference>
<dbReference type="CDD" id="cd04300">
    <property type="entry name" value="GT35_Glycogen_Phosphorylase"/>
    <property type="match status" value="1"/>
</dbReference>
<name>R2P7D6_9ENTE</name>
<evidence type="ECO:0000256" key="6">
    <source>
        <dbReference type="ARBA" id="ARBA00022679"/>
    </source>
</evidence>
<dbReference type="HOGENOM" id="CLU_010198_1_1_9"/>
<dbReference type="EMBL" id="ASWF01000004">
    <property type="protein sequence ID" value="EOT74520.1"/>
    <property type="molecule type" value="Genomic_DNA"/>
</dbReference>
<keyword evidence="15" id="KW-1185">Reference proteome</keyword>
<evidence type="ECO:0000256" key="11">
    <source>
        <dbReference type="RuleBase" id="RU000587"/>
    </source>
</evidence>
<protein>
    <recommendedName>
        <fullName evidence="11">Alpha-1,4 glucan phosphorylase</fullName>
        <ecNumber evidence="11">2.4.1.1</ecNumber>
    </recommendedName>
</protein>
<dbReference type="PANTHER" id="PTHR11468:SF3">
    <property type="entry name" value="GLYCOGEN PHOSPHORYLASE, LIVER FORM"/>
    <property type="match status" value="1"/>
</dbReference>
<feature type="modified residue" description="N6-(pyridoxal phosphate)lysine" evidence="10">
    <location>
        <position position="644"/>
    </location>
</feature>
<dbReference type="Proteomes" id="UP000013877">
    <property type="component" value="Unassembled WGS sequence"/>
</dbReference>
<evidence type="ECO:0000313" key="15">
    <source>
        <dbReference type="Proteomes" id="UP000014158"/>
    </source>
</evidence>
<comment type="similarity">
    <text evidence="3 11">Belongs to the glycogen phosphorylase family.</text>
</comment>
<accession>R2P7D6</accession>
<reference evidence="12 14" key="1">
    <citation type="submission" date="2013-02" db="EMBL/GenBank/DDBJ databases">
        <title>The Genome Sequence of Enterococcus raffinosus ATCC_49464.</title>
        <authorList>
            <consortium name="The Broad Institute Genome Sequencing Platform"/>
            <consortium name="The Broad Institute Genome Sequencing Center for Infectious Disease"/>
            <person name="Earl A.M."/>
            <person name="Gilmore M.S."/>
            <person name="Lebreton F."/>
            <person name="Walker B."/>
            <person name="Young S.K."/>
            <person name="Zeng Q."/>
            <person name="Gargeya S."/>
            <person name="Fitzgerald M."/>
            <person name="Haas B."/>
            <person name="Abouelleil A."/>
            <person name="Alvarado L."/>
            <person name="Arachchi H.M."/>
            <person name="Berlin A.M."/>
            <person name="Chapman S.B."/>
            <person name="Dewar J."/>
            <person name="Goldberg J."/>
            <person name="Griggs A."/>
            <person name="Gujja S."/>
            <person name="Hansen M."/>
            <person name="Howarth C."/>
            <person name="Imamovic A."/>
            <person name="Larimer J."/>
            <person name="McCowan C."/>
            <person name="Murphy C."/>
            <person name="Neiman D."/>
            <person name="Pearson M."/>
            <person name="Priest M."/>
            <person name="Roberts A."/>
            <person name="Saif S."/>
            <person name="Shea T."/>
            <person name="Sisk P."/>
            <person name="Sykes S."/>
            <person name="Wortman J."/>
            <person name="Nusbaum C."/>
            <person name="Birren B."/>
        </authorList>
    </citation>
    <scope>NUCLEOTIDE SEQUENCE [LARGE SCALE GENOMIC DNA]</scope>
    <source>
        <strain evidence="12 14">ATCC 49464</strain>
    </source>
</reference>
<comment type="function">
    <text evidence="11">Allosteric enzyme that catalyzes the rate-limiting step in glycogen catabolism, the phosphorolytic cleavage of glycogen to produce glucose-1-phosphate, and plays a central role in maintaining cellular and organismal glucose homeostasis.</text>
</comment>
<reference evidence="13 15" key="2">
    <citation type="submission" date="2013-03" db="EMBL/GenBank/DDBJ databases">
        <title>The Genome Sequence of Enterococcus raffinosus ATCC_49464 (PacBio/Illumina hybrid assembly).</title>
        <authorList>
            <consortium name="The Broad Institute Genomics Platform"/>
            <consortium name="The Broad Institute Genome Sequencing Center for Infectious Disease"/>
            <person name="Earl A."/>
            <person name="Russ C."/>
            <person name="Gilmore M."/>
            <person name="Surin D."/>
            <person name="Walker B."/>
            <person name="Young S."/>
            <person name="Zeng Q."/>
            <person name="Gargeya S."/>
            <person name="Fitzgerald M."/>
            <person name="Haas B."/>
            <person name="Abouelleil A."/>
            <person name="Allen A.W."/>
            <person name="Alvarado L."/>
            <person name="Arachchi H.M."/>
            <person name="Berlin A.M."/>
            <person name="Chapman S.B."/>
            <person name="Gainer-Dewar J."/>
            <person name="Goldberg J."/>
            <person name="Griggs A."/>
            <person name="Gujja S."/>
            <person name="Hansen M."/>
            <person name="Howarth C."/>
            <person name="Imamovic A."/>
            <person name="Ireland A."/>
            <person name="Larimer J."/>
            <person name="McCowan C."/>
            <person name="Murphy C."/>
            <person name="Pearson M."/>
            <person name="Poon T.W."/>
            <person name="Priest M."/>
            <person name="Roberts A."/>
            <person name="Saif S."/>
            <person name="Shea T."/>
            <person name="Sisk P."/>
            <person name="Sykes S."/>
            <person name="Wortman J."/>
            <person name="Nusbaum C."/>
            <person name="Birren B."/>
        </authorList>
    </citation>
    <scope>NUCLEOTIDE SEQUENCE [LARGE SCALE GENOMIC DNA]</scope>
    <source>
        <strain evidence="13 15">ATCC 49464</strain>
    </source>
</reference>
<evidence type="ECO:0000256" key="3">
    <source>
        <dbReference type="ARBA" id="ARBA00006047"/>
    </source>
</evidence>
<evidence type="ECO:0000256" key="10">
    <source>
        <dbReference type="PIRSR" id="PIRSR000460-1"/>
    </source>
</evidence>
<dbReference type="GO" id="GO:0005737">
    <property type="term" value="C:cytoplasm"/>
    <property type="evidence" value="ECO:0007669"/>
    <property type="project" value="TreeGrafter"/>
</dbReference>
<keyword evidence="7 10" id="KW-0663">Pyridoxal phosphate</keyword>
<dbReference type="PANTHER" id="PTHR11468">
    <property type="entry name" value="GLYCOGEN PHOSPHORYLASE"/>
    <property type="match status" value="1"/>
</dbReference>
<comment type="cofactor">
    <cofactor evidence="2 11">
        <name>pyridoxal 5'-phosphate</name>
        <dbReference type="ChEBI" id="CHEBI:597326"/>
    </cofactor>
</comment>
<dbReference type="OrthoDB" id="9760804at2"/>
<proteinExistence type="inferred from homology"/>
<keyword evidence="8 11" id="KW-0119">Carbohydrate metabolism</keyword>
<evidence type="ECO:0000256" key="5">
    <source>
        <dbReference type="ARBA" id="ARBA00022676"/>
    </source>
</evidence>
<comment type="catalytic activity">
    <reaction evidence="1 11">
        <text>[(1-&gt;4)-alpha-D-glucosyl](n) + phosphate = [(1-&gt;4)-alpha-D-glucosyl](n-1) + alpha-D-glucose 1-phosphate</text>
        <dbReference type="Rhea" id="RHEA:41732"/>
        <dbReference type="Rhea" id="RHEA-COMP:9584"/>
        <dbReference type="Rhea" id="RHEA-COMP:9586"/>
        <dbReference type="ChEBI" id="CHEBI:15444"/>
        <dbReference type="ChEBI" id="CHEBI:43474"/>
        <dbReference type="ChEBI" id="CHEBI:58601"/>
        <dbReference type="EC" id="2.4.1.1"/>
    </reaction>
</comment>
<dbReference type="PATRIC" id="fig|1158602.3.peg.1384"/>
<dbReference type="InterPro" id="IPR035090">
    <property type="entry name" value="Pyridoxal_P_attach_site"/>
</dbReference>
<dbReference type="EMBL" id="AJAL01000004">
    <property type="protein sequence ID" value="EOH80212.1"/>
    <property type="molecule type" value="Genomic_DNA"/>
</dbReference>
<evidence type="ECO:0000313" key="13">
    <source>
        <dbReference type="EMBL" id="EOT74520.1"/>
    </source>
</evidence>
<keyword evidence="4" id="KW-0021">Allosteric enzyme</keyword>
<dbReference type="NCBIfam" id="TIGR02093">
    <property type="entry name" value="P_ylase"/>
    <property type="match status" value="1"/>
</dbReference>
<dbReference type="InterPro" id="IPR011833">
    <property type="entry name" value="Glycg_phsphrylas"/>
</dbReference>
<comment type="function">
    <text evidence="9">Phosphorylase is an important allosteric enzyme in carbohydrate metabolism. Enzymes from different sources differ in their regulatory mechanisms and in their natural substrates. However, all known phosphorylases share catalytic and structural properties.</text>
</comment>
<dbReference type="EC" id="2.4.1.1" evidence="11"/>
<dbReference type="GO" id="GO:0030170">
    <property type="term" value="F:pyridoxal phosphate binding"/>
    <property type="evidence" value="ECO:0007669"/>
    <property type="project" value="InterPro"/>
</dbReference>
<dbReference type="AlphaFoldDB" id="R2P7D6"/>
<evidence type="ECO:0000256" key="2">
    <source>
        <dbReference type="ARBA" id="ARBA00001933"/>
    </source>
</evidence>
<dbReference type="Pfam" id="PF00343">
    <property type="entry name" value="Phosphorylase"/>
    <property type="match status" value="1"/>
</dbReference>
<evidence type="ECO:0000256" key="7">
    <source>
        <dbReference type="ARBA" id="ARBA00022898"/>
    </source>
</evidence>
<organism evidence="12 14">
    <name type="scientific">Enterococcus raffinosus ATCC 49464</name>
    <dbReference type="NCBI Taxonomy" id="1158602"/>
    <lineage>
        <taxon>Bacteria</taxon>
        <taxon>Bacillati</taxon>
        <taxon>Bacillota</taxon>
        <taxon>Bacilli</taxon>
        <taxon>Lactobacillales</taxon>
        <taxon>Enterococcaceae</taxon>
        <taxon>Enterococcus</taxon>
    </lineage>
</organism>
<evidence type="ECO:0000313" key="12">
    <source>
        <dbReference type="EMBL" id="EOH80212.1"/>
    </source>
</evidence>
<evidence type="ECO:0000256" key="1">
    <source>
        <dbReference type="ARBA" id="ARBA00001275"/>
    </source>
</evidence>
<dbReference type="SUPFAM" id="SSF53756">
    <property type="entry name" value="UDP-Glycosyltransferase/glycogen phosphorylase"/>
    <property type="match status" value="1"/>
</dbReference>
<dbReference type="InterPro" id="IPR000811">
    <property type="entry name" value="Glyco_trans_35"/>
</dbReference>
<dbReference type="GO" id="GO:0008184">
    <property type="term" value="F:glycogen phosphorylase activity"/>
    <property type="evidence" value="ECO:0007669"/>
    <property type="project" value="InterPro"/>
</dbReference>
<dbReference type="Proteomes" id="UP000014158">
    <property type="component" value="Unassembled WGS sequence"/>
</dbReference>
<evidence type="ECO:0000313" key="14">
    <source>
        <dbReference type="Proteomes" id="UP000013877"/>
    </source>
</evidence>
<evidence type="ECO:0000256" key="9">
    <source>
        <dbReference type="ARBA" id="ARBA00025174"/>
    </source>
</evidence>
<dbReference type="FunFam" id="3.40.50.2000:FF:000003">
    <property type="entry name" value="Alpha-1,4 glucan phosphorylase"/>
    <property type="match status" value="1"/>
</dbReference>
<evidence type="ECO:0000256" key="4">
    <source>
        <dbReference type="ARBA" id="ARBA00022533"/>
    </source>
</evidence>
<sequence>MNKTEFKESFSRRLAEKFAMGVADASPDELYQTLGSLMTSAYSQNWQQTWKDYREADQKQAYYFSIEFLPGKMLKSNLLNMGWLDMVTEGLAELNIDLEDLAEVEPDMALGNGGLGRLASCFMDSIASMGLPGNGNGIRYEYGLFKQRFVDNYQVELPDEWLHKGNLWEVRKESKAVDVRIGGDVYMSHDEYGNLVPNYQGGMMLRAVPYDTGMLGYQNGIVNTMRLWSVEISPEEEDRYRSIKDRRAVEDLTSVLYPDDSSEAGRRLRLSQEYFFVSAGVQSILRYYKQLKKPMDEINQYIAIHINDTHPAMCVAEFMRLLVDEEKMGWERAWNLTQEVMSYTNHTIMAEALEKWSIDMMKSVCPRIYQIIEEIDRRFVEEMTGVHDFDLIQRTRIIQCGQVHMAHLAIIGSHSTNGVAKLHSDLLKSVVLHDFYRLYPARFNNKTNGIAMRRWTQLANPSLSKVLDETIGNTWRKQPSDLRLLLNYEEDDQVLDKLAAAKLENKQRLADYIQKHCGVEVNPHAIFDVQIKRLHAYKRQLLNLLHIIKLYLELKENPELPIEPRVFIFGAKAAPSYHYAKSIIKVINETASLINQDTTIKDKLKVIFLENYNVSLAERIIPAADVSEQISLASKEASGTSNMKLMLNGAVTIATLDGANVEIRDAVGDENIAIFGLTESEVYQYYENKNYSSADIYRENAQVHKVVKTLIDGTIPNIFAEGQEIFDSLIKYNDEFFVLRDFEDYCLAQETVNQAYQDKRRWRQISLRNIANAGRFSSDNTVQRYADDIWQIEPVFAYEDDRGVTQHDSYLL</sequence>
<keyword evidence="6 11" id="KW-0808">Transferase</keyword>
<gene>
    <name evidence="13" type="ORF">I590_03383</name>
    <name evidence="12" type="ORF">UAK_01367</name>
</gene>
<evidence type="ECO:0000256" key="8">
    <source>
        <dbReference type="ARBA" id="ARBA00023277"/>
    </source>
</evidence>
<dbReference type="PROSITE" id="PS00102">
    <property type="entry name" value="PHOSPHORYLASE"/>
    <property type="match status" value="1"/>
</dbReference>
<comment type="caution">
    <text evidence="12">The sequence shown here is derived from an EMBL/GenBank/DDBJ whole genome shotgun (WGS) entry which is preliminary data.</text>
</comment>
<dbReference type="Gene3D" id="3.40.50.2000">
    <property type="entry name" value="Glycogen Phosphorylase B"/>
    <property type="match status" value="2"/>
</dbReference>